<comment type="caution">
    <text evidence="9">The sequence shown here is derived from an EMBL/GenBank/DDBJ whole genome shotgun (WGS) entry which is preliminary data.</text>
</comment>
<dbReference type="GO" id="GO:0000398">
    <property type="term" value="P:mRNA splicing, via spliceosome"/>
    <property type="evidence" value="ECO:0007669"/>
    <property type="project" value="UniProtKB-ARBA"/>
</dbReference>
<keyword evidence="3 7" id="KW-0694">RNA-binding</keyword>
<dbReference type="GO" id="GO:0005737">
    <property type="term" value="C:cytoplasm"/>
    <property type="evidence" value="ECO:0007669"/>
    <property type="project" value="TreeGrafter"/>
</dbReference>
<evidence type="ECO:0000256" key="1">
    <source>
        <dbReference type="ARBA" id="ARBA00004123"/>
    </source>
</evidence>
<proteinExistence type="predicted"/>
<dbReference type="GO" id="GO:0003729">
    <property type="term" value="F:mRNA binding"/>
    <property type="evidence" value="ECO:0007669"/>
    <property type="project" value="TreeGrafter"/>
</dbReference>
<dbReference type="GO" id="GO:0005634">
    <property type="term" value="C:nucleus"/>
    <property type="evidence" value="ECO:0007669"/>
    <property type="project" value="UniProtKB-SubCell"/>
</dbReference>
<evidence type="ECO:0000256" key="2">
    <source>
        <dbReference type="ARBA" id="ARBA00022664"/>
    </source>
</evidence>
<protein>
    <recommendedName>
        <fullName evidence="6">Splicing factor 3B subunit 6</fullName>
    </recommendedName>
</protein>
<dbReference type="FunFam" id="3.30.70.330:FF:000106">
    <property type="entry name" value="Splicing factor 3b, subunit 6"/>
    <property type="match status" value="1"/>
</dbReference>
<gene>
    <name evidence="9" type="ORF">BOX15_Mlig028462g1</name>
</gene>
<dbReference type="Gene3D" id="3.30.70.330">
    <property type="match status" value="1"/>
</dbReference>
<dbReference type="AlphaFoldDB" id="A0A267EWJ7"/>
<dbReference type="PANTHER" id="PTHR23003">
    <property type="entry name" value="RNA RECOGNITION MOTIF RRM DOMAIN CONTAINING PROTEIN"/>
    <property type="match status" value="1"/>
</dbReference>
<evidence type="ECO:0000313" key="9">
    <source>
        <dbReference type="EMBL" id="PAA65102.1"/>
    </source>
</evidence>
<dbReference type="STRING" id="282301.A0A267EWJ7"/>
<dbReference type="Pfam" id="PF00076">
    <property type="entry name" value="RRM_1"/>
    <property type="match status" value="1"/>
</dbReference>
<evidence type="ECO:0000313" key="10">
    <source>
        <dbReference type="Proteomes" id="UP000215902"/>
    </source>
</evidence>
<evidence type="ECO:0000256" key="6">
    <source>
        <dbReference type="ARBA" id="ARBA00070534"/>
    </source>
</evidence>
<accession>A0A267EWJ7</accession>
<reference evidence="9 10" key="1">
    <citation type="submission" date="2017-06" db="EMBL/GenBank/DDBJ databases">
        <title>A platform for efficient transgenesis in Macrostomum lignano, a flatworm model organism for stem cell research.</title>
        <authorList>
            <person name="Berezikov E."/>
        </authorList>
    </citation>
    <scope>NUCLEOTIDE SEQUENCE [LARGE SCALE GENOMIC DNA]</scope>
    <source>
        <strain evidence="9">DV1</strain>
        <tissue evidence="9">Whole organism</tissue>
    </source>
</reference>
<comment type="subcellular location">
    <subcellularLocation>
        <location evidence="1">Nucleus</location>
    </subcellularLocation>
</comment>
<evidence type="ECO:0000259" key="8">
    <source>
        <dbReference type="PROSITE" id="PS50102"/>
    </source>
</evidence>
<keyword evidence="5" id="KW-0539">Nucleus</keyword>
<dbReference type="InterPro" id="IPR034150">
    <property type="entry name" value="SF3B6_RRM"/>
</dbReference>
<dbReference type="InterPro" id="IPR000504">
    <property type="entry name" value="RRM_dom"/>
</dbReference>
<dbReference type="CDD" id="cd12241">
    <property type="entry name" value="RRM_SF3B14"/>
    <property type="match status" value="1"/>
</dbReference>
<dbReference type="InterPro" id="IPR012677">
    <property type="entry name" value="Nucleotide-bd_a/b_plait_sf"/>
</dbReference>
<dbReference type="InterPro" id="IPR035979">
    <property type="entry name" value="RBD_domain_sf"/>
</dbReference>
<feature type="non-terminal residue" evidence="9">
    <location>
        <position position="1"/>
    </location>
</feature>
<name>A0A267EWJ7_9PLAT</name>
<evidence type="ECO:0000256" key="4">
    <source>
        <dbReference type="ARBA" id="ARBA00023187"/>
    </source>
</evidence>
<keyword evidence="2" id="KW-0507">mRNA processing</keyword>
<evidence type="ECO:0000256" key="5">
    <source>
        <dbReference type="ARBA" id="ARBA00023242"/>
    </source>
</evidence>
<dbReference type="InterPro" id="IPR050374">
    <property type="entry name" value="RRT5_SRSF_SR"/>
</dbReference>
<dbReference type="EMBL" id="NIVC01001681">
    <property type="protein sequence ID" value="PAA65102.1"/>
    <property type="molecule type" value="Genomic_DNA"/>
</dbReference>
<dbReference type="OrthoDB" id="275748at2759"/>
<organism evidence="9 10">
    <name type="scientific">Macrostomum lignano</name>
    <dbReference type="NCBI Taxonomy" id="282301"/>
    <lineage>
        <taxon>Eukaryota</taxon>
        <taxon>Metazoa</taxon>
        <taxon>Spiralia</taxon>
        <taxon>Lophotrochozoa</taxon>
        <taxon>Platyhelminthes</taxon>
        <taxon>Rhabditophora</taxon>
        <taxon>Macrostomorpha</taxon>
        <taxon>Macrostomida</taxon>
        <taxon>Macrostomidae</taxon>
        <taxon>Macrostomum</taxon>
    </lineage>
</organism>
<keyword evidence="10" id="KW-1185">Reference proteome</keyword>
<evidence type="ECO:0000256" key="3">
    <source>
        <dbReference type="ARBA" id="ARBA00022884"/>
    </source>
</evidence>
<feature type="domain" description="RRM" evidence="8">
    <location>
        <begin position="32"/>
        <end position="107"/>
    </location>
</feature>
<dbReference type="SMART" id="SM00360">
    <property type="entry name" value="RRM"/>
    <property type="match status" value="1"/>
</dbReference>
<dbReference type="Proteomes" id="UP000215902">
    <property type="component" value="Unassembled WGS sequence"/>
</dbReference>
<dbReference type="SUPFAM" id="SSF54928">
    <property type="entry name" value="RNA-binding domain, RBD"/>
    <property type="match status" value="1"/>
</dbReference>
<evidence type="ECO:0000256" key="7">
    <source>
        <dbReference type="PROSITE-ProRule" id="PRU00176"/>
    </source>
</evidence>
<keyword evidence="4" id="KW-0508">mRNA splicing</keyword>
<sequence>SYPHRCCPCSSKQPSMALSKRLNVRLPPEVNRILLVKNLPFSISAEEMYDIFGKYGAIRQIRVGNTPETRGTAFVVYEDIFDAKNACDHLSGFNVCNRYLVVLYYQPTKVQKKVSVETKREEIDRIKAKYGLGTPKAQ</sequence>
<dbReference type="PROSITE" id="PS50102">
    <property type="entry name" value="RRM"/>
    <property type="match status" value="1"/>
</dbReference>